<name>A0A1H6KXP2_RUMFL</name>
<gene>
    <name evidence="1" type="ORF">SAMN02910265_02568</name>
</gene>
<dbReference type="Proteomes" id="UP000183190">
    <property type="component" value="Unassembled WGS sequence"/>
</dbReference>
<dbReference type="NCBIfam" id="TIGR02892">
    <property type="entry name" value="spore_yabP"/>
    <property type="match status" value="1"/>
</dbReference>
<dbReference type="InterPro" id="IPR012504">
    <property type="entry name" value="Spore_YabP"/>
</dbReference>
<accession>A0A1H6KXP2</accession>
<dbReference type="GO" id="GO:0030435">
    <property type="term" value="P:sporulation resulting in formation of a cellular spore"/>
    <property type="evidence" value="ECO:0007669"/>
    <property type="project" value="InterPro"/>
</dbReference>
<sequence length="92" mass="10378">MQDKTVKQNQNIILENRKSLSISGITDVDSFDEKEISLYTQLGELTIQGRELHIDSMSVETGDMTITGDIWAMIYGDRDKKGPLSALGRLFR</sequence>
<evidence type="ECO:0000313" key="1">
    <source>
        <dbReference type="EMBL" id="SEH76526.1"/>
    </source>
</evidence>
<protein>
    <submittedName>
        <fullName evidence="1">Sporulation protein YabP</fullName>
    </submittedName>
</protein>
<dbReference type="InterPro" id="IPR038705">
    <property type="entry name" value="YabP_sf"/>
</dbReference>
<dbReference type="InterPro" id="IPR022476">
    <property type="entry name" value="Spore_YabP/YqfC"/>
</dbReference>
<proteinExistence type="predicted"/>
<dbReference type="PIRSF" id="PIRSF011576">
    <property type="entry name" value="YabP"/>
    <property type="match status" value="1"/>
</dbReference>
<dbReference type="Pfam" id="PF07873">
    <property type="entry name" value="YabP"/>
    <property type="match status" value="1"/>
</dbReference>
<organism evidence="1 2">
    <name type="scientific">Ruminococcus flavefaciens</name>
    <dbReference type="NCBI Taxonomy" id="1265"/>
    <lineage>
        <taxon>Bacteria</taxon>
        <taxon>Bacillati</taxon>
        <taxon>Bacillota</taxon>
        <taxon>Clostridia</taxon>
        <taxon>Eubacteriales</taxon>
        <taxon>Oscillospiraceae</taxon>
        <taxon>Ruminococcus</taxon>
    </lineage>
</organism>
<dbReference type="RefSeq" id="WP_074718054.1">
    <property type="nucleotide sequence ID" value="NZ_FNWV01000010.1"/>
</dbReference>
<reference evidence="1 2" key="1">
    <citation type="submission" date="2016-10" db="EMBL/GenBank/DDBJ databases">
        <authorList>
            <person name="de Groot N.N."/>
        </authorList>
    </citation>
    <scope>NUCLEOTIDE SEQUENCE [LARGE SCALE GENOMIC DNA]</scope>
    <source>
        <strain evidence="1 2">YAD2003</strain>
    </source>
</reference>
<dbReference type="AlphaFoldDB" id="A0A1H6KXP2"/>
<dbReference type="EMBL" id="FNWV01000010">
    <property type="protein sequence ID" value="SEH76526.1"/>
    <property type="molecule type" value="Genomic_DNA"/>
</dbReference>
<dbReference type="Gene3D" id="2.60.40.2000">
    <property type="match status" value="1"/>
</dbReference>
<evidence type="ECO:0000313" key="2">
    <source>
        <dbReference type="Proteomes" id="UP000183190"/>
    </source>
</evidence>
<dbReference type="OrthoDB" id="9795125at2"/>